<dbReference type="EMBL" id="JAODBU010000003">
    <property type="protein sequence ID" value="MCT7398144.1"/>
    <property type="molecule type" value="Genomic_DNA"/>
</dbReference>
<feature type="transmembrane region" description="Helical" evidence="1">
    <location>
        <begin position="220"/>
        <end position="239"/>
    </location>
</feature>
<feature type="transmembrane region" description="Helical" evidence="1">
    <location>
        <begin position="88"/>
        <end position="106"/>
    </location>
</feature>
<dbReference type="RefSeq" id="WP_260978394.1">
    <property type="nucleotide sequence ID" value="NZ_JAODBU010000003.1"/>
</dbReference>
<keyword evidence="3" id="KW-1185">Reference proteome</keyword>
<feature type="transmembrane region" description="Helical" evidence="1">
    <location>
        <begin position="52"/>
        <end position="82"/>
    </location>
</feature>
<name>A0ABT2LXX1_9FIRM</name>
<feature type="transmembrane region" description="Helical" evidence="1">
    <location>
        <begin position="20"/>
        <end position="40"/>
    </location>
</feature>
<accession>A0ABT2LXX1</accession>
<keyword evidence="1" id="KW-0812">Transmembrane</keyword>
<sequence length="324" mass="36222">MTGFLVLKDKIVNFYNEHGALVRPVIKFLVTFVAFTLINSHIGYLEILDNRLMLLVAAIVLSFVPWSLIVVVFSGMVIVNLYALTLEIAAVVLVLMIIMFLLFFRFSSRDGIFILLIPIAFYLRVPYVIPIVAGLMCSPASIVSVSFGTIVYYILNVVETNETAISNISSDKASTAGIGTVVSMITGNKEMILTVVVFAIVLLIVYAIRRKSIDHAWMKAILIGGTVEFVALLVGSLILNTKVSILWLVIGTALSLVIAVILQFFVFSVDYTRVEHTQFEDDEYYYYVKAVPKLNVAEPEMNVKRINAQRQHNKNKIKKKSNKN</sequence>
<keyword evidence="1" id="KW-0472">Membrane</keyword>
<protein>
    <recommendedName>
        <fullName evidence="4">ABC transporter permease</fullName>
    </recommendedName>
</protein>
<organism evidence="2 3">
    <name type="scientific">Eubacterium album</name>
    <dbReference type="NCBI Taxonomy" id="2978477"/>
    <lineage>
        <taxon>Bacteria</taxon>
        <taxon>Bacillati</taxon>
        <taxon>Bacillota</taxon>
        <taxon>Clostridia</taxon>
        <taxon>Eubacteriales</taxon>
        <taxon>Eubacteriaceae</taxon>
        <taxon>Eubacterium</taxon>
    </lineage>
</organism>
<evidence type="ECO:0008006" key="4">
    <source>
        <dbReference type="Google" id="ProtNLM"/>
    </source>
</evidence>
<feature type="transmembrane region" description="Helical" evidence="1">
    <location>
        <begin position="245"/>
        <end position="267"/>
    </location>
</feature>
<feature type="transmembrane region" description="Helical" evidence="1">
    <location>
        <begin position="191"/>
        <end position="208"/>
    </location>
</feature>
<reference evidence="2" key="1">
    <citation type="submission" date="2022-09" db="EMBL/GenBank/DDBJ databases">
        <title>Eubacterium sp. LFL-14 isolated from human feces.</title>
        <authorList>
            <person name="Liu F."/>
        </authorList>
    </citation>
    <scope>NUCLEOTIDE SEQUENCE</scope>
    <source>
        <strain evidence="2">LFL-14</strain>
    </source>
</reference>
<evidence type="ECO:0000313" key="2">
    <source>
        <dbReference type="EMBL" id="MCT7398144.1"/>
    </source>
</evidence>
<proteinExistence type="predicted"/>
<gene>
    <name evidence="2" type="ORF">N5B56_03455</name>
</gene>
<keyword evidence="1" id="KW-1133">Transmembrane helix</keyword>
<dbReference type="Proteomes" id="UP001431199">
    <property type="component" value="Unassembled WGS sequence"/>
</dbReference>
<comment type="caution">
    <text evidence="2">The sequence shown here is derived from an EMBL/GenBank/DDBJ whole genome shotgun (WGS) entry which is preliminary data.</text>
</comment>
<evidence type="ECO:0000256" key="1">
    <source>
        <dbReference type="SAM" id="Phobius"/>
    </source>
</evidence>
<evidence type="ECO:0000313" key="3">
    <source>
        <dbReference type="Proteomes" id="UP001431199"/>
    </source>
</evidence>